<protein>
    <submittedName>
        <fullName evidence="1">(spotted green pufferfish) hypothetical protein</fullName>
    </submittedName>
</protein>
<proteinExistence type="predicted"/>
<name>Q4RDE0_TETNG</name>
<accession>Q4RDE0</accession>
<dbReference type="InterPro" id="IPR013783">
    <property type="entry name" value="Ig-like_fold"/>
</dbReference>
<dbReference type="OrthoDB" id="18894at2759"/>
<dbReference type="InterPro" id="IPR036116">
    <property type="entry name" value="FN3_sf"/>
</dbReference>
<evidence type="ECO:0000313" key="1">
    <source>
        <dbReference type="EMBL" id="CAG13592.1"/>
    </source>
</evidence>
<comment type="caution">
    <text evidence="1">The sequence shown here is derived from an EMBL/GenBank/DDBJ whole genome shotgun (WGS) entry which is preliminary data.</text>
</comment>
<reference evidence="1" key="2">
    <citation type="submission" date="2004-02" db="EMBL/GenBank/DDBJ databases">
        <authorList>
            <consortium name="Genoscope"/>
            <consortium name="Whitehead Institute Centre for Genome Research"/>
        </authorList>
    </citation>
    <scope>NUCLEOTIDE SEQUENCE</scope>
</reference>
<dbReference type="EMBL" id="CAAE01016780">
    <property type="protein sequence ID" value="CAG13592.1"/>
    <property type="molecule type" value="Genomic_DNA"/>
</dbReference>
<organism evidence="1">
    <name type="scientific">Tetraodon nigroviridis</name>
    <name type="common">Spotted green pufferfish</name>
    <name type="synonym">Chelonodon nigroviridis</name>
    <dbReference type="NCBI Taxonomy" id="99883"/>
    <lineage>
        <taxon>Eukaryota</taxon>
        <taxon>Metazoa</taxon>
        <taxon>Chordata</taxon>
        <taxon>Craniata</taxon>
        <taxon>Vertebrata</taxon>
        <taxon>Euteleostomi</taxon>
        <taxon>Actinopterygii</taxon>
        <taxon>Neopterygii</taxon>
        <taxon>Teleostei</taxon>
        <taxon>Neoteleostei</taxon>
        <taxon>Acanthomorphata</taxon>
        <taxon>Eupercaria</taxon>
        <taxon>Tetraodontiformes</taxon>
        <taxon>Tetradontoidea</taxon>
        <taxon>Tetraodontidae</taxon>
        <taxon>Tetraodon</taxon>
    </lineage>
</organism>
<gene>
    <name evidence="1" type="ORF">GSTENG00037737001</name>
</gene>
<dbReference type="SUPFAM" id="SSF49265">
    <property type="entry name" value="Fibronectin type III"/>
    <property type="match status" value="1"/>
</dbReference>
<dbReference type="Gene3D" id="2.60.40.10">
    <property type="entry name" value="Immunoglobulins"/>
    <property type="match status" value="1"/>
</dbReference>
<dbReference type="AlphaFoldDB" id="Q4RDE0"/>
<reference evidence="1" key="1">
    <citation type="journal article" date="2004" name="Nature">
        <title>Genome duplication in the teleost fish Tetraodon nigroviridis reveals the early vertebrate proto-karyotype.</title>
        <authorList>
            <person name="Jaillon O."/>
            <person name="Aury J.-M."/>
            <person name="Brunet F."/>
            <person name="Petit J.-L."/>
            <person name="Stange-Thomann N."/>
            <person name="Mauceli E."/>
            <person name="Bouneau L."/>
            <person name="Fischer C."/>
            <person name="Ozouf-Costaz C."/>
            <person name="Bernot A."/>
            <person name="Nicaud S."/>
            <person name="Jaffe D."/>
            <person name="Fisher S."/>
            <person name="Lutfalla G."/>
            <person name="Dossat C."/>
            <person name="Segurens B."/>
            <person name="Dasilva C."/>
            <person name="Salanoubat M."/>
            <person name="Levy M."/>
            <person name="Boudet N."/>
            <person name="Castellano S."/>
            <person name="Anthouard V."/>
            <person name="Jubin C."/>
            <person name="Castelli V."/>
            <person name="Katinka M."/>
            <person name="Vacherie B."/>
            <person name="Biemont C."/>
            <person name="Skalli Z."/>
            <person name="Cattolico L."/>
            <person name="Poulain J."/>
            <person name="De Berardinis V."/>
            <person name="Cruaud C."/>
            <person name="Duprat S."/>
            <person name="Brottier P."/>
            <person name="Coutanceau J.-P."/>
            <person name="Gouzy J."/>
            <person name="Parra G."/>
            <person name="Lardier G."/>
            <person name="Chapple C."/>
            <person name="McKernan K.J."/>
            <person name="McEwan P."/>
            <person name="Bosak S."/>
            <person name="Kellis M."/>
            <person name="Volff J.-N."/>
            <person name="Guigo R."/>
            <person name="Zody M.C."/>
            <person name="Mesirov J."/>
            <person name="Lindblad-Toh K."/>
            <person name="Birren B."/>
            <person name="Nusbaum C."/>
            <person name="Kahn D."/>
            <person name="Robinson-Rechavi M."/>
            <person name="Laudet V."/>
            <person name="Schachter V."/>
            <person name="Quetier F."/>
            <person name="Saurin W."/>
            <person name="Scarpelli C."/>
            <person name="Wincker P."/>
            <person name="Lander E.S."/>
            <person name="Weissenbach J."/>
            <person name="Roest Crollius H."/>
        </authorList>
    </citation>
    <scope>NUCLEOTIDE SEQUENCE [LARGE SCALE GENOMIC DNA]</scope>
</reference>
<feature type="non-terminal residue" evidence="1">
    <location>
        <position position="1"/>
    </location>
</feature>
<sequence length="93" mass="10297">GQQKEIIVSKSDTKVLITDFNPSKDYIVSVIAVSGTAQSRPLHGRYKGIHFSFYCYFFAPITPLLNMPFASVVLTSISIEKGFCLRAGEFLCS</sequence>
<dbReference type="KEGG" id="tng:GSTEN00037737G001"/>